<accession>A0A1M4WCQ0</accession>
<keyword evidence="4" id="KW-0503">Monooxygenase</keyword>
<sequence length="401" mass="44021">MTNSGPDPVSATKVAVIGAGPAGLIVANLLRKAGVDCVVVERHTRAYVEQRPRAGMIEHRVVEMLRRHGLADRLDQMADAHTSCEFRIDGRRHEIDYSALYGGRRHYVYPQQELVTDLVAAFLGTGGDLRFQAEGVRLHDLDTERPSVTYTDAATGRAARIDCDFVAGCDGFHGVSRASVPAGALTEYSHHHGINWLSVLAAAPPSTRSVIYAIHPDGFAGHMLRSSTVSRFYLQCPVGDSVDNWPDERVWAELRKRLALRDERWTLTEGPITEKRMLDMRSFVVEPMGHGRLHLAGDAAHVITPVGGKGMNLALHDGERLAEALAAHYAGSDALLGAYSETCLRRVWRCQEFSRWMTEMLHAPAGEGGAFQRRLAVARLEHILSSPVAAAAFAEDYLGQD</sequence>
<dbReference type="OrthoDB" id="9791689at2"/>
<dbReference type="EMBL" id="FQVN01000001">
    <property type="protein sequence ID" value="SHE79038.1"/>
    <property type="molecule type" value="Genomic_DNA"/>
</dbReference>
<dbReference type="SUPFAM" id="SSF54373">
    <property type="entry name" value="FAD-linked reductases, C-terminal domain"/>
    <property type="match status" value="1"/>
</dbReference>
<reference evidence="4 5" key="1">
    <citation type="submission" date="2016-11" db="EMBL/GenBank/DDBJ databases">
        <authorList>
            <person name="Jaros S."/>
            <person name="Januszkiewicz K."/>
            <person name="Wedrychowicz H."/>
        </authorList>
    </citation>
    <scope>NUCLEOTIDE SEQUENCE [LARGE SCALE GENOMIC DNA]</scope>
    <source>
        <strain evidence="4 5">DSM 44523</strain>
    </source>
</reference>
<dbReference type="Gene3D" id="3.30.9.10">
    <property type="entry name" value="D-Amino Acid Oxidase, subunit A, domain 2"/>
    <property type="match status" value="1"/>
</dbReference>
<dbReference type="AlphaFoldDB" id="A0A1M4WCQ0"/>
<dbReference type="SUPFAM" id="SSF51905">
    <property type="entry name" value="FAD/NAD(P)-binding domain"/>
    <property type="match status" value="1"/>
</dbReference>
<protein>
    <submittedName>
        <fullName evidence="4">p-hydroxybenzoate 3-monooxygenase</fullName>
    </submittedName>
</protein>
<dbReference type="Pfam" id="PF01494">
    <property type="entry name" value="FAD_binding_3"/>
    <property type="match status" value="1"/>
</dbReference>
<keyword evidence="1" id="KW-0285">Flavoprotein</keyword>
<keyword evidence="4" id="KW-0560">Oxidoreductase</keyword>
<name>A0A1M4WCQ0_STRHI</name>
<dbReference type="Proteomes" id="UP000184501">
    <property type="component" value="Unassembled WGS sequence"/>
</dbReference>
<evidence type="ECO:0000256" key="2">
    <source>
        <dbReference type="ARBA" id="ARBA00022827"/>
    </source>
</evidence>
<organism evidence="4 5">
    <name type="scientific">Streptoalloteichus hindustanus</name>
    <dbReference type="NCBI Taxonomy" id="2017"/>
    <lineage>
        <taxon>Bacteria</taxon>
        <taxon>Bacillati</taxon>
        <taxon>Actinomycetota</taxon>
        <taxon>Actinomycetes</taxon>
        <taxon>Pseudonocardiales</taxon>
        <taxon>Pseudonocardiaceae</taxon>
        <taxon>Streptoalloteichus</taxon>
    </lineage>
</organism>
<keyword evidence="5" id="KW-1185">Reference proteome</keyword>
<dbReference type="NCBIfam" id="NF006091">
    <property type="entry name" value="PRK08243.1"/>
    <property type="match status" value="1"/>
</dbReference>
<dbReference type="InterPro" id="IPR036188">
    <property type="entry name" value="FAD/NAD-bd_sf"/>
</dbReference>
<dbReference type="PANTHER" id="PTHR43004:SF3">
    <property type="entry name" value="P-HYDROXYBENZOATE HYDROXYLASE"/>
    <property type="match status" value="1"/>
</dbReference>
<proteinExistence type="predicted"/>
<evidence type="ECO:0000259" key="3">
    <source>
        <dbReference type="Pfam" id="PF01494"/>
    </source>
</evidence>
<dbReference type="InterPro" id="IPR050641">
    <property type="entry name" value="RIFMO-like"/>
</dbReference>
<dbReference type="Gene3D" id="3.50.50.60">
    <property type="entry name" value="FAD/NAD(P)-binding domain"/>
    <property type="match status" value="1"/>
</dbReference>
<dbReference type="PANTHER" id="PTHR43004">
    <property type="entry name" value="TRK SYSTEM POTASSIUM UPTAKE PROTEIN"/>
    <property type="match status" value="1"/>
</dbReference>
<keyword evidence="2" id="KW-0274">FAD</keyword>
<dbReference type="PRINTS" id="PR00420">
    <property type="entry name" value="RNGMNOXGNASE"/>
</dbReference>
<dbReference type="STRING" id="2017.SAMN05444320_1011091"/>
<evidence type="ECO:0000313" key="4">
    <source>
        <dbReference type="EMBL" id="SHE79038.1"/>
    </source>
</evidence>
<feature type="domain" description="FAD-binding" evidence="3">
    <location>
        <begin position="12"/>
        <end position="353"/>
    </location>
</feature>
<gene>
    <name evidence="4" type="ORF">SAMN05444320_1011091</name>
</gene>
<dbReference type="InterPro" id="IPR002938">
    <property type="entry name" value="FAD-bd"/>
</dbReference>
<evidence type="ECO:0000256" key="1">
    <source>
        <dbReference type="ARBA" id="ARBA00022630"/>
    </source>
</evidence>
<dbReference type="GO" id="GO:0071949">
    <property type="term" value="F:FAD binding"/>
    <property type="evidence" value="ECO:0007669"/>
    <property type="project" value="InterPro"/>
</dbReference>
<dbReference type="GO" id="GO:0016709">
    <property type="term" value="F:oxidoreductase activity, acting on paired donors, with incorporation or reduction of molecular oxygen, NAD(P)H as one donor, and incorporation of one atom of oxygen"/>
    <property type="evidence" value="ECO:0007669"/>
    <property type="project" value="UniProtKB-ARBA"/>
</dbReference>
<evidence type="ECO:0000313" key="5">
    <source>
        <dbReference type="Proteomes" id="UP000184501"/>
    </source>
</evidence>